<keyword evidence="2" id="KW-1185">Reference proteome</keyword>
<dbReference type="AlphaFoldDB" id="A0A6A6FSH6"/>
<name>A0A6A6FSH6_9PEZI</name>
<evidence type="ECO:0008006" key="3">
    <source>
        <dbReference type="Google" id="ProtNLM"/>
    </source>
</evidence>
<dbReference type="InterPro" id="IPR025633">
    <property type="entry name" value="DUF4291"/>
</dbReference>
<sequence length="214" mass="24476">MALPSDTSATAQRCIRAHFDEETITVYQAYNSQIAEAAVSAQRLDASPLYAPKRATWIKPSWNWMMYRSGYACKDKNQAHILALKMQHENFVKLLEHAVIASEPHSRGQSVVIQWDPERGPRLEKLDYRSIQIGIPGTIREQWIREWISSIEDVTESAKRMKIVLDQDGDVDGKDLAARGLVPEERIYEVPEHVRERIGMVPDGRCSEKRKSNC</sequence>
<proteinExistence type="predicted"/>
<dbReference type="Proteomes" id="UP000799539">
    <property type="component" value="Unassembled WGS sequence"/>
</dbReference>
<evidence type="ECO:0000313" key="1">
    <source>
        <dbReference type="EMBL" id="KAF2216403.1"/>
    </source>
</evidence>
<dbReference type="Pfam" id="PF14124">
    <property type="entry name" value="DUF4291"/>
    <property type="match status" value="1"/>
</dbReference>
<reference evidence="1" key="1">
    <citation type="journal article" date="2020" name="Stud. Mycol.">
        <title>101 Dothideomycetes genomes: a test case for predicting lifestyles and emergence of pathogens.</title>
        <authorList>
            <person name="Haridas S."/>
            <person name="Albert R."/>
            <person name="Binder M."/>
            <person name="Bloem J."/>
            <person name="Labutti K."/>
            <person name="Salamov A."/>
            <person name="Andreopoulos B."/>
            <person name="Baker S."/>
            <person name="Barry K."/>
            <person name="Bills G."/>
            <person name="Bluhm B."/>
            <person name="Cannon C."/>
            <person name="Castanera R."/>
            <person name="Culley D."/>
            <person name="Daum C."/>
            <person name="Ezra D."/>
            <person name="Gonzalez J."/>
            <person name="Henrissat B."/>
            <person name="Kuo A."/>
            <person name="Liang C."/>
            <person name="Lipzen A."/>
            <person name="Lutzoni F."/>
            <person name="Magnuson J."/>
            <person name="Mondo S."/>
            <person name="Nolan M."/>
            <person name="Ohm R."/>
            <person name="Pangilinan J."/>
            <person name="Park H.-J."/>
            <person name="Ramirez L."/>
            <person name="Alfaro M."/>
            <person name="Sun H."/>
            <person name="Tritt A."/>
            <person name="Yoshinaga Y."/>
            <person name="Zwiers L.-H."/>
            <person name="Turgeon B."/>
            <person name="Goodwin S."/>
            <person name="Spatafora J."/>
            <person name="Crous P."/>
            <person name="Grigoriev I."/>
        </authorList>
    </citation>
    <scope>NUCLEOTIDE SEQUENCE</scope>
    <source>
        <strain evidence="1">SCOH1-5</strain>
    </source>
</reference>
<protein>
    <recommendedName>
        <fullName evidence="3">ATP-dependent RNA helicase DHX8</fullName>
    </recommendedName>
</protein>
<dbReference type="OrthoDB" id="413653at2759"/>
<dbReference type="PANTHER" id="PTHR38567:SF1">
    <property type="entry name" value="DUF4291 DOMAIN-CONTAINING PROTEIN"/>
    <property type="match status" value="1"/>
</dbReference>
<organism evidence="1 2">
    <name type="scientific">Cercospora zeae-maydis SCOH1-5</name>
    <dbReference type="NCBI Taxonomy" id="717836"/>
    <lineage>
        <taxon>Eukaryota</taxon>
        <taxon>Fungi</taxon>
        <taxon>Dikarya</taxon>
        <taxon>Ascomycota</taxon>
        <taxon>Pezizomycotina</taxon>
        <taxon>Dothideomycetes</taxon>
        <taxon>Dothideomycetidae</taxon>
        <taxon>Mycosphaerellales</taxon>
        <taxon>Mycosphaerellaceae</taxon>
        <taxon>Cercospora</taxon>
    </lineage>
</organism>
<evidence type="ECO:0000313" key="2">
    <source>
        <dbReference type="Proteomes" id="UP000799539"/>
    </source>
</evidence>
<gene>
    <name evidence="1" type="ORF">CERZMDRAFT_93698</name>
</gene>
<dbReference type="PANTHER" id="PTHR38567">
    <property type="entry name" value="DUF4291 DOMAIN-CONTAINING PROTEIN"/>
    <property type="match status" value="1"/>
</dbReference>
<dbReference type="EMBL" id="ML992664">
    <property type="protein sequence ID" value="KAF2216403.1"/>
    <property type="molecule type" value="Genomic_DNA"/>
</dbReference>
<accession>A0A6A6FSH6</accession>